<organism evidence="10 11">
    <name type="scientific">Variovorax ginsengisoli</name>
    <dbReference type="NCBI Taxonomy" id="363844"/>
    <lineage>
        <taxon>Bacteria</taxon>
        <taxon>Pseudomonadati</taxon>
        <taxon>Pseudomonadota</taxon>
        <taxon>Betaproteobacteria</taxon>
        <taxon>Burkholderiales</taxon>
        <taxon>Comamonadaceae</taxon>
        <taxon>Variovorax</taxon>
    </lineage>
</organism>
<keyword evidence="7" id="KW-1133">Transmembrane helix</keyword>
<keyword evidence="11" id="KW-1185">Reference proteome</keyword>
<dbReference type="EMBL" id="JAUKVY010000001">
    <property type="protein sequence ID" value="MDO1531025.1"/>
    <property type="molecule type" value="Genomic_DNA"/>
</dbReference>
<evidence type="ECO:0000256" key="7">
    <source>
        <dbReference type="ARBA" id="ARBA00022989"/>
    </source>
</evidence>
<name>A0ABT8RWM2_9BURK</name>
<dbReference type="InterPro" id="IPR024961">
    <property type="entry name" value="T2SS_GspC_N"/>
</dbReference>
<sequence length="163" mass="16018">MSVPYASPRWPAAAATTALWALAAASVVFWGLRLAAPADAPAPPPVAGTPQAAPDPAAVARMLGAVSTPAAAAATPEAASRFALLGVVADAGQQGVALIAVDGKPPRPFRVGATVADGYVLQSLEARAAALGASAGSATAFTLQLPTRPLATMTPPAPLPPQN</sequence>
<dbReference type="RefSeq" id="WP_301802914.1">
    <property type="nucleotide sequence ID" value="NZ_JAUJZH010000001.1"/>
</dbReference>
<comment type="caution">
    <text evidence="10">The sequence shown here is derived from an EMBL/GenBank/DDBJ whole genome shotgun (WGS) entry which is preliminary data.</text>
</comment>
<evidence type="ECO:0000313" key="10">
    <source>
        <dbReference type="EMBL" id="MDO1531025.1"/>
    </source>
</evidence>
<keyword evidence="6" id="KW-0653">Protein transport</keyword>
<evidence type="ECO:0000256" key="2">
    <source>
        <dbReference type="ARBA" id="ARBA00022448"/>
    </source>
</evidence>
<protein>
    <submittedName>
        <fullName evidence="10">Type II secretion system protein N</fullName>
    </submittedName>
</protein>
<evidence type="ECO:0000256" key="1">
    <source>
        <dbReference type="ARBA" id="ARBA00004533"/>
    </source>
</evidence>
<evidence type="ECO:0000256" key="3">
    <source>
        <dbReference type="ARBA" id="ARBA00022475"/>
    </source>
</evidence>
<proteinExistence type="predicted"/>
<accession>A0ABT8RWM2</accession>
<reference evidence="10" key="1">
    <citation type="submission" date="2023-06" db="EMBL/GenBank/DDBJ databases">
        <authorList>
            <person name="Jiang Y."/>
            <person name="Liu Q."/>
        </authorList>
    </citation>
    <scope>NUCLEOTIDE SEQUENCE</scope>
    <source>
        <strain evidence="10">CGMCC 1.12090</strain>
    </source>
</reference>
<feature type="domain" description="Type II secretion system protein GspC N-terminal" evidence="9">
    <location>
        <begin position="50"/>
        <end position="125"/>
    </location>
</feature>
<evidence type="ECO:0000256" key="5">
    <source>
        <dbReference type="ARBA" id="ARBA00022692"/>
    </source>
</evidence>
<keyword evidence="8" id="KW-0472">Membrane</keyword>
<dbReference type="Pfam" id="PF11356">
    <property type="entry name" value="T2SSC"/>
    <property type="match status" value="1"/>
</dbReference>
<evidence type="ECO:0000256" key="6">
    <source>
        <dbReference type="ARBA" id="ARBA00022927"/>
    </source>
</evidence>
<comment type="subcellular location">
    <subcellularLocation>
        <location evidence="1">Cell inner membrane</location>
    </subcellularLocation>
</comment>
<keyword evidence="3" id="KW-1003">Cell membrane</keyword>
<dbReference type="Proteomes" id="UP001169027">
    <property type="component" value="Unassembled WGS sequence"/>
</dbReference>
<evidence type="ECO:0000313" key="11">
    <source>
        <dbReference type="Proteomes" id="UP001169027"/>
    </source>
</evidence>
<evidence type="ECO:0000256" key="8">
    <source>
        <dbReference type="ARBA" id="ARBA00023136"/>
    </source>
</evidence>
<evidence type="ECO:0000256" key="4">
    <source>
        <dbReference type="ARBA" id="ARBA00022519"/>
    </source>
</evidence>
<keyword evidence="5" id="KW-0812">Transmembrane</keyword>
<gene>
    <name evidence="10" type="ORF">Q2T77_01895</name>
</gene>
<keyword evidence="4" id="KW-0997">Cell inner membrane</keyword>
<keyword evidence="2" id="KW-0813">Transport</keyword>
<evidence type="ECO:0000259" key="9">
    <source>
        <dbReference type="Pfam" id="PF11356"/>
    </source>
</evidence>